<organism evidence="1 2">
    <name type="scientific">Orbilia javanica</name>
    <dbReference type="NCBI Taxonomy" id="47235"/>
    <lineage>
        <taxon>Eukaryota</taxon>
        <taxon>Fungi</taxon>
        <taxon>Dikarya</taxon>
        <taxon>Ascomycota</taxon>
        <taxon>Pezizomycotina</taxon>
        <taxon>Orbiliomycetes</taxon>
        <taxon>Orbiliales</taxon>
        <taxon>Orbiliaceae</taxon>
        <taxon>Orbilia</taxon>
    </lineage>
</organism>
<name>A0AAN8RHC9_9PEZI</name>
<protein>
    <submittedName>
        <fullName evidence="1">Uncharacterized protein</fullName>
    </submittedName>
</protein>
<reference evidence="1 2" key="1">
    <citation type="submission" date="2019-10" db="EMBL/GenBank/DDBJ databases">
        <authorList>
            <person name="Palmer J.M."/>
        </authorList>
    </citation>
    <scope>NUCLEOTIDE SEQUENCE [LARGE SCALE GENOMIC DNA]</scope>
    <source>
        <strain evidence="1 2">TWF718</strain>
    </source>
</reference>
<proteinExistence type="predicted"/>
<accession>A0AAN8RHC9</accession>
<keyword evidence="2" id="KW-1185">Reference proteome</keyword>
<dbReference type="Proteomes" id="UP001313282">
    <property type="component" value="Unassembled WGS sequence"/>
</dbReference>
<evidence type="ECO:0000313" key="1">
    <source>
        <dbReference type="EMBL" id="KAK6357329.1"/>
    </source>
</evidence>
<gene>
    <name evidence="1" type="ORF">TWF718_001642</name>
</gene>
<sequence>MVNFGGAAPCERMQQKSQFSLAILLFLYRWTGHSTRATVRRTREITAAGHIGSEKSEEARRCGMVEPN</sequence>
<dbReference type="EMBL" id="JAVHNR010000001">
    <property type="protein sequence ID" value="KAK6357329.1"/>
    <property type="molecule type" value="Genomic_DNA"/>
</dbReference>
<evidence type="ECO:0000313" key="2">
    <source>
        <dbReference type="Proteomes" id="UP001313282"/>
    </source>
</evidence>
<dbReference type="AlphaFoldDB" id="A0AAN8RHC9"/>
<comment type="caution">
    <text evidence="1">The sequence shown here is derived from an EMBL/GenBank/DDBJ whole genome shotgun (WGS) entry which is preliminary data.</text>
</comment>